<dbReference type="NCBIfam" id="TIGR00473">
    <property type="entry name" value="pssA"/>
    <property type="match status" value="1"/>
</dbReference>
<dbReference type="RefSeq" id="WP_308951804.1">
    <property type="nucleotide sequence ID" value="NZ_JARXHW010000049.1"/>
</dbReference>
<sequence>MTEPTEPTELNEAPEKTEQSRHQYADSGEASHIYLLPNSLTAGNLFFGFLAILRCIQANYATDPAVVSDNYKQAVWFILFGVICDALDGRVARLGGRESLFGKEFDSIADIISFGVAPALMMIFLVLTPTVEKYPIFLQISWLIGFVYLLCAAVRLARFNVLTHPMLPKAERLKGTNDFLGLPVPAAAGMIASIVLVITSLKTPTYDSRGLALLIPPFMLAIAYLMVSNIQYPSFKDVDWQTQTKFRSFIALILGLGTAFFFKEFFFALLFFTYIAYGPIRHMLRIYRSRKNDNLSPKTGSE</sequence>
<dbReference type="EMBL" id="JARXHW010000049">
    <property type="protein sequence ID" value="MDQ8209034.1"/>
    <property type="molecule type" value="Genomic_DNA"/>
</dbReference>
<evidence type="ECO:0000256" key="3">
    <source>
        <dbReference type="ARBA" id="ARBA00010441"/>
    </source>
</evidence>
<dbReference type="PROSITE" id="PS00379">
    <property type="entry name" value="CDP_ALCOHOL_P_TRANSF"/>
    <property type="match status" value="1"/>
</dbReference>
<evidence type="ECO:0000256" key="14">
    <source>
        <dbReference type="ARBA" id="ARBA00032361"/>
    </source>
</evidence>
<feature type="transmembrane region" description="Helical" evidence="17">
    <location>
        <begin position="33"/>
        <end position="53"/>
    </location>
</feature>
<evidence type="ECO:0000313" key="19">
    <source>
        <dbReference type="Proteomes" id="UP001225316"/>
    </source>
</evidence>
<dbReference type="InterPro" id="IPR050324">
    <property type="entry name" value="CDP-alcohol_PTase-I"/>
</dbReference>
<keyword evidence="10" id="KW-0443">Lipid metabolism</keyword>
<evidence type="ECO:0000256" key="13">
    <source>
        <dbReference type="ARBA" id="ARBA00023264"/>
    </source>
</evidence>
<evidence type="ECO:0000256" key="12">
    <source>
        <dbReference type="ARBA" id="ARBA00023209"/>
    </source>
</evidence>
<evidence type="ECO:0000256" key="11">
    <source>
        <dbReference type="ARBA" id="ARBA00023136"/>
    </source>
</evidence>
<dbReference type="Proteomes" id="UP001225316">
    <property type="component" value="Unassembled WGS sequence"/>
</dbReference>
<dbReference type="PANTHER" id="PTHR14269">
    <property type="entry name" value="CDP-DIACYLGLYCEROL--GLYCEROL-3-PHOSPHATE 3-PHOSPHATIDYLTRANSFERASE-RELATED"/>
    <property type="match status" value="1"/>
</dbReference>
<feature type="transmembrane region" description="Helical" evidence="17">
    <location>
        <begin position="250"/>
        <end position="277"/>
    </location>
</feature>
<evidence type="ECO:0000256" key="8">
    <source>
        <dbReference type="ARBA" id="ARBA00022692"/>
    </source>
</evidence>
<comment type="subcellular location">
    <subcellularLocation>
        <location evidence="2">Endomembrane system</location>
        <topology evidence="2">Multi-pass membrane protein</topology>
    </subcellularLocation>
</comment>
<organism evidence="18 19">
    <name type="scientific">Thalassobacterium maritimum</name>
    <dbReference type="NCBI Taxonomy" id="3041265"/>
    <lineage>
        <taxon>Bacteria</taxon>
        <taxon>Pseudomonadati</taxon>
        <taxon>Verrucomicrobiota</taxon>
        <taxon>Opitutia</taxon>
        <taxon>Puniceicoccales</taxon>
        <taxon>Coraliomargaritaceae</taxon>
        <taxon>Thalassobacterium</taxon>
    </lineage>
</organism>
<feature type="region of interest" description="Disordered" evidence="16">
    <location>
        <begin position="1"/>
        <end position="22"/>
    </location>
</feature>
<evidence type="ECO:0000256" key="2">
    <source>
        <dbReference type="ARBA" id="ARBA00004127"/>
    </source>
</evidence>
<evidence type="ECO:0000256" key="6">
    <source>
        <dbReference type="ARBA" id="ARBA00022516"/>
    </source>
</evidence>
<evidence type="ECO:0000256" key="4">
    <source>
        <dbReference type="ARBA" id="ARBA00013174"/>
    </source>
</evidence>
<keyword evidence="8 17" id="KW-0812">Transmembrane</keyword>
<dbReference type="GO" id="GO:0003882">
    <property type="term" value="F:CDP-diacylglycerol-serine O-phosphatidyltransferase activity"/>
    <property type="evidence" value="ECO:0007669"/>
    <property type="project" value="UniProtKB-EC"/>
</dbReference>
<evidence type="ECO:0000256" key="10">
    <source>
        <dbReference type="ARBA" id="ARBA00023098"/>
    </source>
</evidence>
<protein>
    <recommendedName>
        <fullName evidence="5">CDP-diacylglycerol--serine O-phosphatidyltransferase</fullName>
        <ecNumber evidence="4">2.7.8.8</ecNumber>
    </recommendedName>
    <alternativeName>
        <fullName evidence="14">Phosphatidylserine synthase</fullName>
    </alternativeName>
</protein>
<dbReference type="PANTHER" id="PTHR14269:SF61">
    <property type="entry name" value="CDP-DIACYLGLYCEROL--SERINE O-PHOSPHATIDYLTRANSFERASE"/>
    <property type="match status" value="1"/>
</dbReference>
<name>A0ABU1B0J1_9BACT</name>
<feature type="transmembrane region" description="Helical" evidence="17">
    <location>
        <begin position="74"/>
        <end position="91"/>
    </location>
</feature>
<feature type="transmembrane region" description="Helical" evidence="17">
    <location>
        <begin position="111"/>
        <end position="128"/>
    </location>
</feature>
<gene>
    <name evidence="18" type="primary">pssA</name>
    <name evidence="18" type="ORF">QEH52_16030</name>
</gene>
<keyword evidence="19" id="KW-1185">Reference proteome</keyword>
<evidence type="ECO:0000313" key="18">
    <source>
        <dbReference type="EMBL" id="MDQ8209034.1"/>
    </source>
</evidence>
<comment type="caution">
    <text evidence="18">The sequence shown here is derived from an EMBL/GenBank/DDBJ whole genome shotgun (WGS) entry which is preliminary data.</text>
</comment>
<keyword evidence="7 15" id="KW-0808">Transferase</keyword>
<reference evidence="18 19" key="1">
    <citation type="submission" date="2023-04" db="EMBL/GenBank/DDBJ databases">
        <title>A novel bacteria isolated from coastal sediment.</title>
        <authorList>
            <person name="Liu X.-J."/>
            <person name="Du Z.-J."/>
        </authorList>
    </citation>
    <scope>NUCLEOTIDE SEQUENCE [LARGE SCALE GENOMIC DNA]</scope>
    <source>
        <strain evidence="18 19">SDUM461003</strain>
    </source>
</reference>
<dbReference type="InterPro" id="IPR048254">
    <property type="entry name" value="CDP_ALCOHOL_P_TRANSF_CS"/>
</dbReference>
<evidence type="ECO:0000256" key="9">
    <source>
        <dbReference type="ARBA" id="ARBA00022989"/>
    </source>
</evidence>
<dbReference type="InterPro" id="IPR004533">
    <property type="entry name" value="CDP-diaglyc--ser_O-PTrfase"/>
</dbReference>
<feature type="transmembrane region" description="Helical" evidence="17">
    <location>
        <begin position="179"/>
        <end position="199"/>
    </location>
</feature>
<dbReference type="EC" id="2.7.8.8" evidence="4"/>
<keyword evidence="9 17" id="KW-1133">Transmembrane helix</keyword>
<accession>A0ABU1B0J1</accession>
<comment type="similarity">
    <text evidence="3 15">Belongs to the CDP-alcohol phosphatidyltransferase class-I family.</text>
</comment>
<feature type="transmembrane region" description="Helical" evidence="17">
    <location>
        <begin position="211"/>
        <end position="230"/>
    </location>
</feature>
<keyword evidence="11 17" id="KW-0472">Membrane</keyword>
<evidence type="ECO:0000256" key="16">
    <source>
        <dbReference type="SAM" id="MobiDB-lite"/>
    </source>
</evidence>
<dbReference type="Pfam" id="PF01066">
    <property type="entry name" value="CDP-OH_P_transf"/>
    <property type="match status" value="1"/>
</dbReference>
<keyword evidence="13" id="KW-1208">Phospholipid metabolism</keyword>
<feature type="compositionally biased region" description="Basic and acidic residues" evidence="16">
    <location>
        <begin position="13"/>
        <end position="22"/>
    </location>
</feature>
<evidence type="ECO:0000256" key="7">
    <source>
        <dbReference type="ARBA" id="ARBA00022679"/>
    </source>
</evidence>
<dbReference type="InterPro" id="IPR000462">
    <property type="entry name" value="CDP-OH_P_trans"/>
</dbReference>
<keyword evidence="6" id="KW-0444">Lipid biosynthesis</keyword>
<proteinExistence type="inferred from homology"/>
<dbReference type="Gene3D" id="1.20.120.1760">
    <property type="match status" value="1"/>
</dbReference>
<comment type="catalytic activity">
    <reaction evidence="1">
        <text>a CDP-1,2-diacyl-sn-glycerol + L-serine = a 1,2-diacyl-sn-glycero-3-phospho-L-serine + CMP + H(+)</text>
        <dbReference type="Rhea" id="RHEA:16913"/>
        <dbReference type="ChEBI" id="CHEBI:15378"/>
        <dbReference type="ChEBI" id="CHEBI:33384"/>
        <dbReference type="ChEBI" id="CHEBI:57262"/>
        <dbReference type="ChEBI" id="CHEBI:58332"/>
        <dbReference type="ChEBI" id="CHEBI:60377"/>
        <dbReference type="EC" id="2.7.8.8"/>
    </reaction>
</comment>
<keyword evidence="12" id="KW-0594">Phospholipid biosynthesis</keyword>
<dbReference type="InterPro" id="IPR043130">
    <property type="entry name" value="CDP-OH_PTrfase_TM_dom"/>
</dbReference>
<evidence type="ECO:0000256" key="1">
    <source>
        <dbReference type="ARBA" id="ARBA00000287"/>
    </source>
</evidence>
<evidence type="ECO:0000256" key="5">
    <source>
        <dbReference type="ARBA" id="ARBA00017171"/>
    </source>
</evidence>
<evidence type="ECO:0000256" key="15">
    <source>
        <dbReference type="RuleBase" id="RU003750"/>
    </source>
</evidence>
<feature type="transmembrane region" description="Helical" evidence="17">
    <location>
        <begin position="140"/>
        <end position="159"/>
    </location>
</feature>
<evidence type="ECO:0000256" key="17">
    <source>
        <dbReference type="SAM" id="Phobius"/>
    </source>
</evidence>